<organism evidence="1 2">
    <name type="scientific">Cellulophaga baltica</name>
    <dbReference type="NCBI Taxonomy" id="76594"/>
    <lineage>
        <taxon>Bacteria</taxon>
        <taxon>Pseudomonadati</taxon>
        <taxon>Bacteroidota</taxon>
        <taxon>Flavobacteriia</taxon>
        <taxon>Flavobacteriales</taxon>
        <taxon>Flavobacteriaceae</taxon>
        <taxon>Cellulophaga</taxon>
    </lineage>
</organism>
<protein>
    <submittedName>
        <fullName evidence="1">GLPGLI family protein</fullName>
    </submittedName>
</protein>
<reference evidence="2" key="1">
    <citation type="submission" date="2016-10" db="EMBL/GenBank/DDBJ databases">
        <authorList>
            <person name="Varghese N."/>
            <person name="Submissions S."/>
        </authorList>
    </citation>
    <scope>NUCLEOTIDE SEQUENCE [LARGE SCALE GENOMIC DNA]</scope>
    <source>
        <strain evidence="2">DSM 24729</strain>
    </source>
</reference>
<dbReference type="Pfam" id="PF22252">
    <property type="entry name" value="PNGase_F-II_N"/>
    <property type="match status" value="1"/>
</dbReference>
<name>A0A1G7H3S4_9FLAO</name>
<dbReference type="Proteomes" id="UP000182114">
    <property type="component" value="Unassembled WGS sequence"/>
</dbReference>
<keyword evidence="2" id="KW-1185">Reference proteome</keyword>
<dbReference type="EMBL" id="FNBD01000005">
    <property type="protein sequence ID" value="SDE95011.1"/>
    <property type="molecule type" value="Genomic_DNA"/>
</dbReference>
<dbReference type="RefSeq" id="WP_074538356.1">
    <property type="nucleotide sequence ID" value="NZ_FNBD01000005.1"/>
</dbReference>
<evidence type="ECO:0000313" key="1">
    <source>
        <dbReference type="EMBL" id="SDE95011.1"/>
    </source>
</evidence>
<proteinExistence type="predicted"/>
<gene>
    <name evidence="1" type="ORF">SAMN04487992_105253</name>
</gene>
<dbReference type="NCBIfam" id="TIGR01200">
    <property type="entry name" value="GLPGLI"/>
    <property type="match status" value="1"/>
</dbReference>
<dbReference type="AlphaFoldDB" id="A0A1G7H3S4"/>
<evidence type="ECO:0000313" key="2">
    <source>
        <dbReference type="Proteomes" id="UP000182114"/>
    </source>
</evidence>
<dbReference type="InterPro" id="IPR005901">
    <property type="entry name" value="GLPGLI"/>
</dbReference>
<sequence>MNYQKLTYLGIFLAFTTTAQSIQVEYDYILMMQEIQQEYSVKSKLTSDGTSSIYEIDHTGIMKNSQGTNNLDDETELIIKSKRNEFVFKNFKEKKIFYRDRIGLKDFKIKDSLSNTQWNLTTNTKEILGYLCQEAKTTYGTREYTAYFTTQLNYPDGPWRFSGLPGLILEIKSDDDFFKLIATSIATKKEKLVLENPYIKDKLISWGEFLALYKSKYDEVKRNGMSENGPTTLLPKKGIVEYLKE</sequence>
<accession>A0A1G7H3S4</accession>